<accession>A0A098SD29</accession>
<dbReference type="AlphaFoldDB" id="A0A098SD29"/>
<organism evidence="1 2">
    <name type="scientific">Phaeodactylibacter xiamenensis</name>
    <dbReference type="NCBI Taxonomy" id="1524460"/>
    <lineage>
        <taxon>Bacteria</taxon>
        <taxon>Pseudomonadati</taxon>
        <taxon>Bacteroidota</taxon>
        <taxon>Saprospiria</taxon>
        <taxon>Saprospirales</taxon>
        <taxon>Haliscomenobacteraceae</taxon>
        <taxon>Phaeodactylibacter</taxon>
    </lineage>
</organism>
<dbReference type="NCBIfam" id="TIGR03519">
    <property type="entry name" value="T9SS_PorP_fam"/>
    <property type="match status" value="1"/>
</dbReference>
<name>A0A098SD29_9BACT</name>
<dbReference type="STRING" id="1524460.IX84_01960"/>
<dbReference type="EMBL" id="JPOS01000004">
    <property type="protein sequence ID" value="KGE89563.1"/>
    <property type="molecule type" value="Genomic_DNA"/>
</dbReference>
<sequence>MIIKISNPASMKHLLTIFLVTLITGIGWSQQAAQYSMFMMNKFNWNPAYAGMENSLVATGIYRSQWQGLPGNPVTQNIGVHLPVSVIRSGFGLNLENDELGARQRTTGSLSYNYQVELGRWGILAAGGSVGYAQRTLDGAALRTPDGDYSPSDGILIHNDDLLPVTAVSGSALTYGAGLYLLTERFEAGLAVRNLTEPVTPVGDALSIRLSRAFFFNAEGHFDLSSMVSFHPALLVRSDLIQTQTDIAALFHYNDNIIAGASFRGYDSNSIDAVAAIVGFKLSDNITVGYAYDFTLSTLNQVSNGSHEVMVSYNLNKSLGTGRPPKIIYNPRSL</sequence>
<gene>
    <name evidence="1" type="ORF">IX84_01960</name>
</gene>
<evidence type="ECO:0000313" key="2">
    <source>
        <dbReference type="Proteomes" id="UP000029736"/>
    </source>
</evidence>
<dbReference type="InterPro" id="IPR019861">
    <property type="entry name" value="PorP/SprF_Bacteroidetes"/>
</dbReference>
<comment type="caution">
    <text evidence="1">The sequence shown here is derived from an EMBL/GenBank/DDBJ whole genome shotgun (WGS) entry which is preliminary data.</text>
</comment>
<dbReference type="Proteomes" id="UP000029736">
    <property type="component" value="Unassembled WGS sequence"/>
</dbReference>
<keyword evidence="2" id="KW-1185">Reference proteome</keyword>
<evidence type="ECO:0008006" key="3">
    <source>
        <dbReference type="Google" id="ProtNLM"/>
    </source>
</evidence>
<protein>
    <recommendedName>
        <fullName evidence="3">Type IX secretion system membrane protein PorP/SprF</fullName>
    </recommendedName>
</protein>
<reference evidence="1 2" key="1">
    <citation type="journal article" date="2014" name="Int. J. Syst. Evol. Microbiol.">
        <title>Phaeodactylibacter xiamenensis gen. nov., sp. nov., a member of the family Saprospiraceae isolated from the marine alga Phaeodactylum tricornutum.</title>
        <authorList>
            <person name="Chen Z.Jr."/>
            <person name="Lei X."/>
            <person name="Lai Q."/>
            <person name="Li Y."/>
            <person name="Zhang B."/>
            <person name="Zhang J."/>
            <person name="Zhang H."/>
            <person name="Yang L."/>
            <person name="Zheng W."/>
            <person name="Tian Y."/>
            <person name="Yu Z."/>
            <person name="Xu H.Jr."/>
            <person name="Zheng T."/>
        </authorList>
    </citation>
    <scope>NUCLEOTIDE SEQUENCE [LARGE SCALE GENOMIC DNA]</scope>
    <source>
        <strain evidence="1 2">KD52</strain>
    </source>
</reference>
<proteinExistence type="predicted"/>
<dbReference type="Pfam" id="PF11751">
    <property type="entry name" value="PorP_SprF"/>
    <property type="match status" value="1"/>
</dbReference>
<evidence type="ECO:0000313" key="1">
    <source>
        <dbReference type="EMBL" id="KGE89563.1"/>
    </source>
</evidence>